<evidence type="ECO:0000256" key="3">
    <source>
        <dbReference type="ARBA" id="ARBA00022031"/>
    </source>
</evidence>
<dbReference type="GO" id="GO:0005886">
    <property type="term" value="C:plasma membrane"/>
    <property type="evidence" value="ECO:0007669"/>
    <property type="project" value="TreeGrafter"/>
</dbReference>
<dbReference type="GO" id="GO:0015293">
    <property type="term" value="F:symporter activity"/>
    <property type="evidence" value="ECO:0007669"/>
    <property type="project" value="InterPro"/>
</dbReference>
<dbReference type="Pfam" id="PF00375">
    <property type="entry name" value="SDF"/>
    <property type="match status" value="1"/>
</dbReference>
<feature type="transmembrane region" description="Helical" evidence="9">
    <location>
        <begin position="6"/>
        <end position="22"/>
    </location>
</feature>
<evidence type="ECO:0000313" key="10">
    <source>
        <dbReference type="EMBL" id="SDH85531.1"/>
    </source>
</evidence>
<evidence type="ECO:0000256" key="5">
    <source>
        <dbReference type="ARBA" id="ARBA00022692"/>
    </source>
</evidence>
<comment type="subcellular location">
    <subcellularLocation>
        <location evidence="1">Membrane</location>
        <topology evidence="1">Multi-pass membrane protein</topology>
    </subcellularLocation>
</comment>
<protein>
    <recommendedName>
        <fullName evidence="3">L-cystine uptake protein TcyP</fullName>
    </recommendedName>
    <alternativeName>
        <fullName evidence="8">Transporter of cystine TcyP</fullName>
    </alternativeName>
</protein>
<evidence type="ECO:0000256" key="9">
    <source>
        <dbReference type="SAM" id="Phobius"/>
    </source>
</evidence>
<keyword evidence="4" id="KW-0813">Transport</keyword>
<name>A0A1G8FTT3_9CLOT</name>
<dbReference type="EMBL" id="FNDZ01000001">
    <property type="protein sequence ID" value="SDH85531.1"/>
    <property type="molecule type" value="Genomic_DNA"/>
</dbReference>
<accession>A0A1G8FTT3</accession>
<feature type="transmembrane region" description="Helical" evidence="9">
    <location>
        <begin position="369"/>
        <end position="387"/>
    </location>
</feature>
<evidence type="ECO:0000256" key="7">
    <source>
        <dbReference type="ARBA" id="ARBA00023136"/>
    </source>
</evidence>
<evidence type="ECO:0000313" key="11">
    <source>
        <dbReference type="Proteomes" id="UP000183255"/>
    </source>
</evidence>
<evidence type="ECO:0000256" key="8">
    <source>
        <dbReference type="ARBA" id="ARBA00031293"/>
    </source>
</evidence>
<dbReference type="InterPro" id="IPR036458">
    <property type="entry name" value="Na:dicarbo_symporter_sf"/>
</dbReference>
<dbReference type="InterPro" id="IPR001991">
    <property type="entry name" value="Na-dicarboxylate_symporter"/>
</dbReference>
<sequence>MNTIYTVLVLAVAALILYGLSYMQKKHMSFTKRVLTALVVGIIFGGALQLIFGTGSEVITTSNTWINIIGSGYVRLLNMIVIPLVFVAITTSIVNQDASALKKSASSIILILILTTAISAGLGAGIAGIFGLDSSELIAGQAETARGEALETTLTEFQSKTIPEQITEIIPRNVFYAMTGQGSSATLSVVFFAAFLGIATIGIRKKKPESAEAFKNFLNMLHDIVMRMVTMVLRLTPFGVFALLSRFVSTSNYTEISRLFEFVLASYIAIILMFVVHLLILMLFKLSPTKYLKKASVPLSFAFSSRSSAGTLPLNVETQVEKFGVSTGIANLSASLGTSIGQNGCAGIYPAMLAVMIAVGTGVPMDVSFFVRLILITAISSFGIAGVGGGATFAALTVLSSMGLPVGLVGLLIAIEPLIDMARTALNVSGSMVAGLVTAKRLHELDMETYNKDFSDSEEVSA</sequence>
<evidence type="ECO:0000256" key="2">
    <source>
        <dbReference type="ARBA" id="ARBA00006148"/>
    </source>
</evidence>
<dbReference type="SUPFAM" id="SSF118215">
    <property type="entry name" value="Proton glutamate symport protein"/>
    <property type="match status" value="1"/>
</dbReference>
<dbReference type="GO" id="GO:0015184">
    <property type="term" value="F:L-cystine transmembrane transporter activity"/>
    <property type="evidence" value="ECO:0007669"/>
    <property type="project" value="TreeGrafter"/>
</dbReference>
<proteinExistence type="inferred from homology"/>
<evidence type="ECO:0000256" key="1">
    <source>
        <dbReference type="ARBA" id="ARBA00004141"/>
    </source>
</evidence>
<comment type="similarity">
    <text evidence="2">Belongs to the dicarboxylate/amino acid:cation symporter (DAACS) (TC 2.A.23) family.</text>
</comment>
<keyword evidence="7 9" id="KW-0472">Membrane</keyword>
<feature type="transmembrane region" description="Helical" evidence="9">
    <location>
        <begin position="185"/>
        <end position="203"/>
    </location>
</feature>
<feature type="transmembrane region" description="Helical" evidence="9">
    <location>
        <begin position="224"/>
        <end position="244"/>
    </location>
</feature>
<keyword evidence="6 9" id="KW-1133">Transmembrane helix</keyword>
<dbReference type="Gene3D" id="1.10.3860.10">
    <property type="entry name" value="Sodium:dicarboxylate symporter"/>
    <property type="match status" value="1"/>
</dbReference>
<feature type="transmembrane region" description="Helical" evidence="9">
    <location>
        <begin position="34"/>
        <end position="52"/>
    </location>
</feature>
<dbReference type="PRINTS" id="PR00173">
    <property type="entry name" value="EDTRNSPORT"/>
</dbReference>
<gene>
    <name evidence="10" type="ORF">SAMN05421804_10134</name>
</gene>
<dbReference type="RefSeq" id="WP_031572540.1">
    <property type="nucleotide sequence ID" value="NZ_FNDZ01000001.1"/>
</dbReference>
<reference evidence="10 11" key="1">
    <citation type="submission" date="2016-10" db="EMBL/GenBank/DDBJ databases">
        <authorList>
            <person name="de Groot N.N."/>
        </authorList>
    </citation>
    <scope>NUCLEOTIDE SEQUENCE [LARGE SCALE GENOMIC DNA]</scope>
    <source>
        <strain evidence="10 11">CGMCC 1.5058</strain>
    </source>
</reference>
<organism evidence="10 11">
    <name type="scientific">Proteiniclasticum ruminis</name>
    <dbReference type="NCBI Taxonomy" id="398199"/>
    <lineage>
        <taxon>Bacteria</taxon>
        <taxon>Bacillati</taxon>
        <taxon>Bacillota</taxon>
        <taxon>Clostridia</taxon>
        <taxon>Eubacteriales</taxon>
        <taxon>Clostridiaceae</taxon>
        <taxon>Proteiniclasticum</taxon>
    </lineage>
</organism>
<dbReference type="Proteomes" id="UP000183255">
    <property type="component" value="Unassembled WGS sequence"/>
</dbReference>
<feature type="transmembrane region" description="Helical" evidence="9">
    <location>
        <begin position="393"/>
        <end position="415"/>
    </location>
</feature>
<feature type="transmembrane region" description="Helical" evidence="9">
    <location>
        <begin position="107"/>
        <end position="130"/>
    </location>
</feature>
<feature type="transmembrane region" description="Helical" evidence="9">
    <location>
        <begin position="72"/>
        <end position="95"/>
    </location>
</feature>
<dbReference type="AlphaFoldDB" id="A0A1G8FTT3"/>
<feature type="transmembrane region" description="Helical" evidence="9">
    <location>
        <begin position="264"/>
        <end position="284"/>
    </location>
</feature>
<keyword evidence="5 9" id="KW-0812">Transmembrane</keyword>
<dbReference type="PANTHER" id="PTHR42865">
    <property type="entry name" value="PROTON/GLUTAMATE-ASPARTATE SYMPORTER"/>
    <property type="match status" value="1"/>
</dbReference>
<evidence type="ECO:0000256" key="4">
    <source>
        <dbReference type="ARBA" id="ARBA00022448"/>
    </source>
</evidence>
<dbReference type="PANTHER" id="PTHR42865:SF5">
    <property type="entry name" value="L-CYSTINE TRANSPORTER TCYP"/>
    <property type="match status" value="1"/>
</dbReference>
<evidence type="ECO:0000256" key="6">
    <source>
        <dbReference type="ARBA" id="ARBA00022989"/>
    </source>
</evidence>